<evidence type="ECO:0000256" key="1">
    <source>
        <dbReference type="ARBA" id="ARBA00009805"/>
    </source>
</evidence>
<keyword evidence="9" id="KW-0472">Membrane</keyword>
<organism evidence="10 11">
    <name type="scientific">Forsythia ovata</name>
    <dbReference type="NCBI Taxonomy" id="205694"/>
    <lineage>
        <taxon>Eukaryota</taxon>
        <taxon>Viridiplantae</taxon>
        <taxon>Streptophyta</taxon>
        <taxon>Embryophyta</taxon>
        <taxon>Tracheophyta</taxon>
        <taxon>Spermatophyta</taxon>
        <taxon>Magnoliopsida</taxon>
        <taxon>eudicotyledons</taxon>
        <taxon>Gunneridae</taxon>
        <taxon>Pentapetalae</taxon>
        <taxon>asterids</taxon>
        <taxon>lamiids</taxon>
        <taxon>Lamiales</taxon>
        <taxon>Oleaceae</taxon>
        <taxon>Forsythieae</taxon>
        <taxon>Forsythia</taxon>
    </lineage>
</organism>
<keyword evidence="7" id="KW-0689">Ribosomal protein</keyword>
<dbReference type="GO" id="GO:0008270">
    <property type="term" value="F:zinc ion binding"/>
    <property type="evidence" value="ECO:0007669"/>
    <property type="project" value="UniProtKB-KW"/>
</dbReference>
<keyword evidence="9" id="KW-1133">Transmembrane helix</keyword>
<keyword evidence="3" id="KW-0699">rRNA-binding</keyword>
<dbReference type="AlphaFoldDB" id="A0ABD1U956"/>
<dbReference type="GO" id="GO:1990904">
    <property type="term" value="C:ribonucleoprotein complex"/>
    <property type="evidence" value="ECO:0007669"/>
    <property type="project" value="UniProtKB-KW"/>
</dbReference>
<dbReference type="InterPro" id="IPR001569">
    <property type="entry name" value="Ribosomal_eL37"/>
</dbReference>
<dbReference type="PANTHER" id="PTHR10768:SF25">
    <property type="entry name" value="LARGE RIBOSOMAL SUBUNIT PROTEIN EL37X-RELATED"/>
    <property type="match status" value="1"/>
</dbReference>
<dbReference type="InterPro" id="IPR011331">
    <property type="entry name" value="Ribosomal_eL37/eL43"/>
</dbReference>
<gene>
    <name evidence="10" type="ORF">Fot_25489</name>
</gene>
<dbReference type="PANTHER" id="PTHR10768">
    <property type="entry name" value="60S RIBOSOMAL PROTEIN L37"/>
    <property type="match status" value="1"/>
</dbReference>
<evidence type="ECO:0000256" key="5">
    <source>
        <dbReference type="ARBA" id="ARBA00022833"/>
    </source>
</evidence>
<keyword evidence="9" id="KW-0812">Transmembrane</keyword>
<keyword evidence="6" id="KW-0694">RNA-binding</keyword>
<dbReference type="EMBL" id="JBFOLJ010000007">
    <property type="protein sequence ID" value="KAL2521566.1"/>
    <property type="molecule type" value="Genomic_DNA"/>
</dbReference>
<dbReference type="Proteomes" id="UP001604277">
    <property type="component" value="Unassembled WGS sequence"/>
</dbReference>
<reference evidence="11" key="1">
    <citation type="submission" date="2024-07" db="EMBL/GenBank/DDBJ databases">
        <title>Two chromosome-level genome assemblies of Korean endemic species Abeliophyllum distichum and Forsythia ovata (Oleaceae).</title>
        <authorList>
            <person name="Jang H."/>
        </authorList>
    </citation>
    <scope>NUCLEOTIDE SEQUENCE [LARGE SCALE GENOMIC DNA]</scope>
</reference>
<keyword evidence="11" id="KW-1185">Reference proteome</keyword>
<dbReference type="SUPFAM" id="SSF57829">
    <property type="entry name" value="Zn-binding ribosomal proteins"/>
    <property type="match status" value="1"/>
</dbReference>
<keyword evidence="8" id="KW-0687">Ribonucleoprotein</keyword>
<dbReference type="GO" id="GO:0019843">
    <property type="term" value="F:rRNA binding"/>
    <property type="evidence" value="ECO:0007669"/>
    <property type="project" value="UniProtKB-KW"/>
</dbReference>
<evidence type="ECO:0000313" key="10">
    <source>
        <dbReference type="EMBL" id="KAL2521566.1"/>
    </source>
</evidence>
<dbReference type="Pfam" id="PF01907">
    <property type="entry name" value="Ribosomal_L37e"/>
    <property type="match status" value="1"/>
</dbReference>
<evidence type="ECO:0000256" key="6">
    <source>
        <dbReference type="ARBA" id="ARBA00022884"/>
    </source>
</evidence>
<comment type="caution">
    <text evidence="10">The sequence shown here is derived from an EMBL/GenBank/DDBJ whole genome shotgun (WGS) entry which is preliminary data.</text>
</comment>
<dbReference type="InterPro" id="IPR011332">
    <property type="entry name" value="Ribosomal_zn-bd"/>
</dbReference>
<dbReference type="GO" id="GO:0005840">
    <property type="term" value="C:ribosome"/>
    <property type="evidence" value="ECO:0007669"/>
    <property type="project" value="UniProtKB-KW"/>
</dbReference>
<protein>
    <submittedName>
        <fullName evidence="10">Uncharacterized protein</fullName>
    </submittedName>
</protein>
<proteinExistence type="inferred from homology"/>
<feature type="transmembrane region" description="Helical" evidence="9">
    <location>
        <begin position="24"/>
        <end position="46"/>
    </location>
</feature>
<comment type="similarity">
    <text evidence="1">Belongs to the eukaryotic ribosomal protein eL37 family.</text>
</comment>
<evidence type="ECO:0000256" key="2">
    <source>
        <dbReference type="ARBA" id="ARBA00022723"/>
    </source>
</evidence>
<keyword evidence="2" id="KW-0479">Metal-binding</keyword>
<evidence type="ECO:0000256" key="8">
    <source>
        <dbReference type="ARBA" id="ARBA00023274"/>
    </source>
</evidence>
<evidence type="ECO:0000313" key="11">
    <source>
        <dbReference type="Proteomes" id="UP001604277"/>
    </source>
</evidence>
<evidence type="ECO:0000256" key="7">
    <source>
        <dbReference type="ARBA" id="ARBA00022980"/>
    </source>
</evidence>
<sequence>MTSFVPCEIVPNQQDVNNPFLDEILLTGSSSTIACILVYCIVTSLLEEVVYRGSNLRGKDFNLALQWHVMTKSGKMCGRRSFHIQKSRCSAYAYPATRKRTYKWSVKAIRRKTTRTGCMMYLRYVPRRFREGSQATPRNNGSAASV</sequence>
<evidence type="ECO:0000256" key="3">
    <source>
        <dbReference type="ARBA" id="ARBA00022730"/>
    </source>
</evidence>
<accession>A0ABD1U956</accession>
<keyword evidence="5" id="KW-0862">Zinc</keyword>
<dbReference type="Gene3D" id="2.20.25.30">
    <property type="match status" value="1"/>
</dbReference>
<evidence type="ECO:0000256" key="9">
    <source>
        <dbReference type="SAM" id="Phobius"/>
    </source>
</evidence>
<keyword evidence="4" id="KW-0863">Zinc-finger</keyword>
<name>A0ABD1U956_9LAMI</name>
<evidence type="ECO:0000256" key="4">
    <source>
        <dbReference type="ARBA" id="ARBA00022771"/>
    </source>
</evidence>